<dbReference type="AlphaFoldDB" id="A0AAF1KD97"/>
<name>A0AAF1KD97_9HYPH</name>
<sequence length="356" mass="39510">MSESDPVTEEMLTGTFWQFADLERGTLSPFLVLAPGGLVGNFFNASTDYWQVVNGMLCFIDETGLPSIVFNVSRMEGSKVALLAGRGSVDGVVAIYMLTSAPHPEHPMFPTQPADERKAKFLVQPANGPKRPNLVVVPANSKSLHPRWFDGLDAATRSWDLCVGYYGAEDPVVDSPFEYLAHLPKRKKFRLISDLFFEGSPLWGYDRVWLPDDDLLCDGDTINRMFHLSRKHGLELAQPSLKQGPGCFPNHPITIQRPNSLLRHESFIEIMCPIFSKAALKICVGSMRDAESGYGLDHLWPAFLGRPANRMAIIDAVGVAHTRPLGATYNVQAAVDEQAALFNSYRYTPVQIQGVW</sequence>
<gene>
    <name evidence="1" type="ORF">PR017_08670</name>
</gene>
<proteinExistence type="predicted"/>
<dbReference type="KEGG" id="rtu:PR017_08670"/>
<dbReference type="RefSeq" id="WP_161959396.1">
    <property type="nucleotide sequence ID" value="NZ_CP117255.1"/>
</dbReference>
<evidence type="ECO:0000313" key="1">
    <source>
        <dbReference type="EMBL" id="WFR97157.1"/>
    </source>
</evidence>
<evidence type="ECO:0000313" key="2">
    <source>
        <dbReference type="Proteomes" id="UP000249499"/>
    </source>
</evidence>
<reference evidence="1 2" key="1">
    <citation type="journal article" date="2018" name="Sci. Rep.">
        <title>Rhizobium tumorigenes sp. nov., a novel plant tumorigenic bacterium isolated from cane gall tumors on thornless blackberry.</title>
        <authorList>
            <person name="Kuzmanovi N."/>
            <person name="Smalla K."/>
            <person name="Gronow S."/>
            <person name="PuBawska J."/>
        </authorList>
    </citation>
    <scope>NUCLEOTIDE SEQUENCE [LARGE SCALE GENOMIC DNA]</scope>
    <source>
        <strain evidence="1 2">1078</strain>
    </source>
</reference>
<reference evidence="2" key="2">
    <citation type="journal article" date="2023" name="MicrobiologyOpen">
        <title>Genomics of the tumorigenes clade of the family Rhizobiaceae and description of Rhizobium rhododendri sp. nov.</title>
        <authorList>
            <person name="Kuzmanovic N."/>
            <person name="diCenzo G.C."/>
            <person name="Bunk B."/>
            <person name="Sproeer C."/>
            <person name="Fruehling A."/>
            <person name="Neumann-Schaal M."/>
            <person name="Overmann J."/>
            <person name="Smalla K."/>
        </authorList>
    </citation>
    <scope>NUCLEOTIDE SEQUENCE [LARGE SCALE GENOMIC DNA]</scope>
    <source>
        <strain evidence="2">1078</strain>
    </source>
</reference>
<organism evidence="1 2">
    <name type="scientific">Rhizobium tumorigenes</name>
    <dbReference type="NCBI Taxonomy" id="2041385"/>
    <lineage>
        <taxon>Bacteria</taxon>
        <taxon>Pseudomonadati</taxon>
        <taxon>Pseudomonadota</taxon>
        <taxon>Alphaproteobacteria</taxon>
        <taxon>Hyphomicrobiales</taxon>
        <taxon>Rhizobiaceae</taxon>
        <taxon>Rhizobium/Agrobacterium group</taxon>
        <taxon>Rhizobium</taxon>
    </lineage>
</organism>
<protein>
    <submittedName>
        <fullName evidence="1">DUF707 domain-containing protein</fullName>
    </submittedName>
</protein>
<dbReference type="EMBL" id="CP117255">
    <property type="protein sequence ID" value="WFR97157.1"/>
    <property type="molecule type" value="Genomic_DNA"/>
</dbReference>
<dbReference type="Proteomes" id="UP000249499">
    <property type="component" value="Chromosome"/>
</dbReference>
<keyword evidence="2" id="KW-1185">Reference proteome</keyword>
<accession>A0AAF1KD97</accession>